<evidence type="ECO:0000259" key="3">
    <source>
        <dbReference type="PROSITE" id="PS50930"/>
    </source>
</evidence>
<keyword evidence="5" id="KW-1185">Reference proteome</keyword>
<dbReference type="EMBL" id="CP014504">
    <property type="protein sequence ID" value="AMP99739.1"/>
    <property type="molecule type" value="Genomic_DNA"/>
</dbReference>
<gene>
    <name evidence="4" type="ORF">AY601_2861</name>
</gene>
<dbReference type="Pfam" id="PF00072">
    <property type="entry name" value="Response_reg"/>
    <property type="match status" value="1"/>
</dbReference>
<dbReference type="InterPro" id="IPR011006">
    <property type="entry name" value="CheY-like_superfamily"/>
</dbReference>
<dbReference type="PANTHER" id="PTHR37299:SF1">
    <property type="entry name" value="STAGE 0 SPORULATION PROTEIN A HOMOLOG"/>
    <property type="match status" value="1"/>
</dbReference>
<protein>
    <submittedName>
        <fullName evidence="4">LytTR family two component transcriptional regulator</fullName>
    </submittedName>
</protein>
<dbReference type="PATRIC" id="fig|188932.3.peg.2982"/>
<dbReference type="PROSITE" id="PS50110">
    <property type="entry name" value="RESPONSE_REGULATORY"/>
    <property type="match status" value="1"/>
</dbReference>
<dbReference type="KEGG" id="pcm:AY601_2861"/>
<dbReference type="Gene3D" id="3.40.50.2300">
    <property type="match status" value="1"/>
</dbReference>
<dbReference type="SMART" id="SM00850">
    <property type="entry name" value="LytTR"/>
    <property type="match status" value="1"/>
</dbReference>
<dbReference type="Gene3D" id="2.40.50.1020">
    <property type="entry name" value="LytTr DNA-binding domain"/>
    <property type="match status" value="1"/>
</dbReference>
<dbReference type="SUPFAM" id="SSF52172">
    <property type="entry name" value="CheY-like"/>
    <property type="match status" value="1"/>
</dbReference>
<dbReference type="RefSeq" id="WP_068402169.1">
    <property type="nucleotide sequence ID" value="NZ_CP014504.1"/>
</dbReference>
<dbReference type="Proteomes" id="UP000071561">
    <property type="component" value="Chromosome"/>
</dbReference>
<evidence type="ECO:0000259" key="2">
    <source>
        <dbReference type="PROSITE" id="PS50110"/>
    </source>
</evidence>
<dbReference type="PANTHER" id="PTHR37299">
    <property type="entry name" value="TRANSCRIPTIONAL REGULATOR-RELATED"/>
    <property type="match status" value="1"/>
</dbReference>
<feature type="domain" description="Response regulatory" evidence="2">
    <location>
        <begin position="3"/>
        <end position="114"/>
    </location>
</feature>
<dbReference type="SMART" id="SM00448">
    <property type="entry name" value="REC"/>
    <property type="match status" value="1"/>
</dbReference>
<reference evidence="4 5" key="1">
    <citation type="submission" date="2016-03" db="EMBL/GenBank/DDBJ databases">
        <title>Complete genome sequence of Pedobacter cryoconitis PAMC 27485.</title>
        <authorList>
            <person name="Lee J."/>
            <person name="Kim O.-S."/>
        </authorList>
    </citation>
    <scope>NUCLEOTIDE SEQUENCE [LARGE SCALE GENOMIC DNA]</scope>
    <source>
        <strain evidence="4 5">PAMC 27485</strain>
    </source>
</reference>
<evidence type="ECO:0000313" key="5">
    <source>
        <dbReference type="Proteomes" id="UP000071561"/>
    </source>
</evidence>
<evidence type="ECO:0000256" key="1">
    <source>
        <dbReference type="PROSITE-ProRule" id="PRU00169"/>
    </source>
</evidence>
<name>A0A127VEM2_9SPHI</name>
<proteinExistence type="predicted"/>
<evidence type="ECO:0000313" key="4">
    <source>
        <dbReference type="EMBL" id="AMP99739.1"/>
    </source>
</evidence>
<dbReference type="GO" id="GO:0000156">
    <property type="term" value="F:phosphorelay response regulator activity"/>
    <property type="evidence" value="ECO:0007669"/>
    <property type="project" value="InterPro"/>
</dbReference>
<dbReference type="PROSITE" id="PS50930">
    <property type="entry name" value="HTH_LYTTR"/>
    <property type="match status" value="1"/>
</dbReference>
<dbReference type="InterPro" id="IPR001789">
    <property type="entry name" value="Sig_transdc_resp-reg_receiver"/>
</dbReference>
<dbReference type="InterPro" id="IPR046947">
    <property type="entry name" value="LytR-like"/>
</dbReference>
<feature type="modified residue" description="4-aspartylphosphate" evidence="1">
    <location>
        <position position="54"/>
    </location>
</feature>
<dbReference type="Pfam" id="PF04397">
    <property type="entry name" value="LytTR"/>
    <property type="match status" value="1"/>
</dbReference>
<feature type="domain" description="HTH LytTR-type" evidence="3">
    <location>
        <begin position="136"/>
        <end position="199"/>
    </location>
</feature>
<keyword evidence="1" id="KW-0597">Phosphoprotein</keyword>
<accession>A0A127VEM2</accession>
<dbReference type="GO" id="GO:0003677">
    <property type="term" value="F:DNA binding"/>
    <property type="evidence" value="ECO:0007669"/>
    <property type="project" value="InterPro"/>
</dbReference>
<sequence>MISCYVIDNEDYNTNLLTEFIKTTPGLTLKGTSKNPLEALDILKTNPPKILFLDMDMPQISGIELSKLIDKKIFIIFVTVHSKYAVDAFDHNALDFLLKPFSYPRFLFAVEKIKKHLHNKSEHTHFEDSFYIRTGIKGKHIRLNFNEIVYIKGALNYVTIHTESAEYLTYITMRDLEESLPPRLFIRVQKSYIVNEKKILYVSNGNIMTTNNIVITVGPSYKESFYLRLNVSTIDQKKTGPN</sequence>
<dbReference type="OrthoDB" id="9787344at2"/>
<dbReference type="InterPro" id="IPR007492">
    <property type="entry name" value="LytTR_DNA-bd_dom"/>
</dbReference>
<dbReference type="AlphaFoldDB" id="A0A127VEM2"/>
<organism evidence="4 5">
    <name type="scientific">Pedobacter cryoconitis</name>
    <dbReference type="NCBI Taxonomy" id="188932"/>
    <lineage>
        <taxon>Bacteria</taxon>
        <taxon>Pseudomonadati</taxon>
        <taxon>Bacteroidota</taxon>
        <taxon>Sphingobacteriia</taxon>
        <taxon>Sphingobacteriales</taxon>
        <taxon>Sphingobacteriaceae</taxon>
        <taxon>Pedobacter</taxon>
    </lineage>
</organism>